<gene>
    <name evidence="2" type="ORF">B0H17DRAFT_1046892</name>
</gene>
<dbReference type="AlphaFoldDB" id="A0AAD7GPC8"/>
<proteinExistence type="predicted"/>
<name>A0AAD7GPC8_MYCRO</name>
<reference evidence="2" key="1">
    <citation type="submission" date="2023-03" db="EMBL/GenBank/DDBJ databases">
        <title>Massive genome expansion in bonnet fungi (Mycena s.s.) driven by repeated elements and novel gene families across ecological guilds.</title>
        <authorList>
            <consortium name="Lawrence Berkeley National Laboratory"/>
            <person name="Harder C.B."/>
            <person name="Miyauchi S."/>
            <person name="Viragh M."/>
            <person name="Kuo A."/>
            <person name="Thoen E."/>
            <person name="Andreopoulos B."/>
            <person name="Lu D."/>
            <person name="Skrede I."/>
            <person name="Drula E."/>
            <person name="Henrissat B."/>
            <person name="Morin E."/>
            <person name="Kohler A."/>
            <person name="Barry K."/>
            <person name="LaButti K."/>
            <person name="Morin E."/>
            <person name="Salamov A."/>
            <person name="Lipzen A."/>
            <person name="Mereny Z."/>
            <person name="Hegedus B."/>
            <person name="Baldrian P."/>
            <person name="Stursova M."/>
            <person name="Weitz H."/>
            <person name="Taylor A."/>
            <person name="Grigoriev I.V."/>
            <person name="Nagy L.G."/>
            <person name="Martin F."/>
            <person name="Kauserud H."/>
        </authorList>
    </citation>
    <scope>NUCLEOTIDE SEQUENCE</scope>
    <source>
        <strain evidence="2">CBHHK067</strain>
    </source>
</reference>
<dbReference type="Proteomes" id="UP001221757">
    <property type="component" value="Unassembled WGS sequence"/>
</dbReference>
<evidence type="ECO:0000256" key="1">
    <source>
        <dbReference type="SAM" id="MobiDB-lite"/>
    </source>
</evidence>
<protein>
    <submittedName>
        <fullName evidence="2">Uncharacterized protein</fullName>
    </submittedName>
</protein>
<sequence>MDEGLQMDEMNGSAPQELCANESNNDRGAYDRLPADKQKKWNRKASARNKKSLAFSVNYFKPISVHLEESPDVLSITVLLKIFPKQIVPEPDLEDQVYGNALMSQMAQLPHYDADLSRSLLQIFIKPTWYNGIQTAELRPEAFRTRCSFADVHEDLDADPRGHPEVGDPWPSDKLLASVACVGEAVSLYHNEALGRQLWDVYSVLLASPRTAPEIKALILSQTRYNFMGFRIILHKIFTVSKAVLSPRRSVAELGLDEIDVGIMWLILAEERRMQWTEEEEVWLKEVLPPLKFAWKPRLAHAKSLVSSTKDAVSSRDIFCAWCL</sequence>
<feature type="compositionally biased region" description="Basic and acidic residues" evidence="1">
    <location>
        <begin position="24"/>
        <end position="39"/>
    </location>
</feature>
<dbReference type="EMBL" id="JARKIE010000019">
    <property type="protein sequence ID" value="KAJ7700872.1"/>
    <property type="molecule type" value="Genomic_DNA"/>
</dbReference>
<organism evidence="2 3">
    <name type="scientific">Mycena rosella</name>
    <name type="common">Pink bonnet</name>
    <name type="synonym">Agaricus rosellus</name>
    <dbReference type="NCBI Taxonomy" id="1033263"/>
    <lineage>
        <taxon>Eukaryota</taxon>
        <taxon>Fungi</taxon>
        <taxon>Dikarya</taxon>
        <taxon>Basidiomycota</taxon>
        <taxon>Agaricomycotina</taxon>
        <taxon>Agaricomycetes</taxon>
        <taxon>Agaricomycetidae</taxon>
        <taxon>Agaricales</taxon>
        <taxon>Marasmiineae</taxon>
        <taxon>Mycenaceae</taxon>
        <taxon>Mycena</taxon>
    </lineage>
</organism>
<feature type="region of interest" description="Disordered" evidence="1">
    <location>
        <begin position="1"/>
        <end position="42"/>
    </location>
</feature>
<evidence type="ECO:0000313" key="3">
    <source>
        <dbReference type="Proteomes" id="UP001221757"/>
    </source>
</evidence>
<evidence type="ECO:0000313" key="2">
    <source>
        <dbReference type="EMBL" id="KAJ7700872.1"/>
    </source>
</evidence>
<comment type="caution">
    <text evidence="2">The sequence shown here is derived from an EMBL/GenBank/DDBJ whole genome shotgun (WGS) entry which is preliminary data.</text>
</comment>
<accession>A0AAD7GPC8</accession>
<keyword evidence="3" id="KW-1185">Reference proteome</keyword>